<dbReference type="EMBL" id="AP019297">
    <property type="protein sequence ID" value="BBG95975.1"/>
    <property type="molecule type" value="Genomic_DNA"/>
</dbReference>
<organism evidence="1">
    <name type="scientific">Prunus dulcis</name>
    <name type="common">Almond</name>
    <name type="synonym">Amygdalus dulcis</name>
    <dbReference type="NCBI Taxonomy" id="3755"/>
    <lineage>
        <taxon>Eukaryota</taxon>
        <taxon>Viridiplantae</taxon>
        <taxon>Streptophyta</taxon>
        <taxon>Embryophyta</taxon>
        <taxon>Tracheophyta</taxon>
        <taxon>Spermatophyta</taxon>
        <taxon>Magnoliopsida</taxon>
        <taxon>eudicotyledons</taxon>
        <taxon>Gunneridae</taxon>
        <taxon>Pentapetalae</taxon>
        <taxon>rosids</taxon>
        <taxon>fabids</taxon>
        <taxon>Rosales</taxon>
        <taxon>Rosaceae</taxon>
        <taxon>Amygdaloideae</taxon>
        <taxon>Amygdaleae</taxon>
        <taxon>Prunus</taxon>
    </lineage>
</organism>
<gene>
    <name evidence="1" type="ORF">Prudu_004646</name>
</gene>
<dbReference type="AlphaFoldDB" id="A0A4Y1QVT2"/>
<protein>
    <submittedName>
        <fullName evidence="1">Uncharacterized protein</fullName>
    </submittedName>
</protein>
<sequence length="78" mass="8829">MSEYEDLPMKANQGLMYPSKPFTTHAPWGDSKDFGMFERMQLFLSMCSGMTEEASAQSMGNRRSTCCCMPNQILFQGL</sequence>
<accession>A0A4Y1QVT2</accession>
<name>A0A4Y1QVT2_PRUDU</name>
<proteinExistence type="predicted"/>
<reference evidence="1" key="1">
    <citation type="journal article" date="2019" name="Science">
        <title>Mutation of a bHLH transcription factor allowed almond domestication.</title>
        <authorList>
            <person name="Sanchez-Perez R."/>
            <person name="Pavan S."/>
            <person name="Mazzeo R."/>
            <person name="Moldovan C."/>
            <person name="Aiese Cigliano R."/>
            <person name="Del Cueto J."/>
            <person name="Ricciardi F."/>
            <person name="Lotti C."/>
            <person name="Ricciardi L."/>
            <person name="Dicenta F."/>
            <person name="Lopez-Marques R.L."/>
            <person name="Lindberg Moller B."/>
        </authorList>
    </citation>
    <scope>NUCLEOTIDE SEQUENCE</scope>
</reference>
<evidence type="ECO:0000313" key="1">
    <source>
        <dbReference type="EMBL" id="BBG95975.1"/>
    </source>
</evidence>